<evidence type="ECO:0000313" key="4">
    <source>
        <dbReference type="Proteomes" id="UP001651158"/>
    </source>
</evidence>
<protein>
    <submittedName>
        <fullName evidence="3">Uncharacterized protein</fullName>
    </submittedName>
</protein>
<keyword evidence="4" id="KW-1185">Reference proteome</keyword>
<sequence>MDRELTTGEKYIFAEVILAEVFYLLQLGVFLYHIWRWYQDSEAVRMKLKVPKKRDALLRHNWAIPLPSAFDNRTGKGQISDHKRRTDSHPLRQQASPFNTSQGKMGPSVLNRPLSGTRLNPPEIWFSNYNNQFADRNSERFKSLEQPEIAAMARMDDHGVGYELSVRRRKRNEPTGHSPD</sequence>
<gene>
    <name evidence="3" type="ORF">TcWFU_010417</name>
</gene>
<reference evidence="3 4" key="1">
    <citation type="journal article" date="2022" name="Front. Cell. Infect. Microbiol.">
        <title>The Genomes of Two Strains of Taenia crassiceps the Animal Model for the Study of Human Cysticercosis.</title>
        <authorList>
            <person name="Bobes R.J."/>
            <person name="Estrada K."/>
            <person name="Rios-Valencia D.G."/>
            <person name="Calderon-Gallegos A."/>
            <person name="de la Torre P."/>
            <person name="Carrero J.C."/>
            <person name="Sanchez-Flores A."/>
            <person name="Laclette J.P."/>
        </authorList>
    </citation>
    <scope>NUCLEOTIDE SEQUENCE [LARGE SCALE GENOMIC DNA]</scope>
    <source>
        <strain evidence="3">WFUcys</strain>
    </source>
</reference>
<feature type="transmembrane region" description="Helical" evidence="2">
    <location>
        <begin position="12"/>
        <end position="35"/>
    </location>
</feature>
<keyword evidence="2" id="KW-1133">Transmembrane helix</keyword>
<dbReference type="EMBL" id="JAKROA010000013">
    <property type="protein sequence ID" value="KAL5104380.1"/>
    <property type="molecule type" value="Genomic_DNA"/>
</dbReference>
<keyword evidence="2" id="KW-0472">Membrane</keyword>
<feature type="compositionally biased region" description="Polar residues" evidence="1">
    <location>
        <begin position="91"/>
        <end position="103"/>
    </location>
</feature>
<accession>A0ABR4Q4S8</accession>
<organism evidence="3 4">
    <name type="scientific">Taenia crassiceps</name>
    <dbReference type="NCBI Taxonomy" id="6207"/>
    <lineage>
        <taxon>Eukaryota</taxon>
        <taxon>Metazoa</taxon>
        <taxon>Spiralia</taxon>
        <taxon>Lophotrochozoa</taxon>
        <taxon>Platyhelminthes</taxon>
        <taxon>Cestoda</taxon>
        <taxon>Eucestoda</taxon>
        <taxon>Cyclophyllidea</taxon>
        <taxon>Taeniidae</taxon>
        <taxon>Taenia</taxon>
    </lineage>
</organism>
<evidence type="ECO:0000256" key="2">
    <source>
        <dbReference type="SAM" id="Phobius"/>
    </source>
</evidence>
<proteinExistence type="predicted"/>
<evidence type="ECO:0000256" key="1">
    <source>
        <dbReference type="SAM" id="MobiDB-lite"/>
    </source>
</evidence>
<dbReference type="Proteomes" id="UP001651158">
    <property type="component" value="Unassembled WGS sequence"/>
</dbReference>
<evidence type="ECO:0000313" key="3">
    <source>
        <dbReference type="EMBL" id="KAL5104380.1"/>
    </source>
</evidence>
<name>A0ABR4Q4S8_9CEST</name>
<keyword evidence="2" id="KW-0812">Transmembrane</keyword>
<feature type="region of interest" description="Disordered" evidence="1">
    <location>
        <begin position="73"/>
        <end position="108"/>
    </location>
</feature>
<comment type="caution">
    <text evidence="3">The sequence shown here is derived from an EMBL/GenBank/DDBJ whole genome shotgun (WGS) entry which is preliminary data.</text>
</comment>